<dbReference type="Proteomes" id="UP000663918">
    <property type="component" value="Chromosome"/>
</dbReference>
<feature type="region of interest" description="Disordered" evidence="1">
    <location>
        <begin position="41"/>
        <end position="62"/>
    </location>
</feature>
<evidence type="ECO:0000256" key="1">
    <source>
        <dbReference type="SAM" id="MobiDB-lite"/>
    </source>
</evidence>
<organism evidence="2 3">
    <name type="scientific">Brevundimonas goettingensis</name>
    <dbReference type="NCBI Taxonomy" id="2774190"/>
    <lineage>
        <taxon>Bacteria</taxon>
        <taxon>Pseudomonadati</taxon>
        <taxon>Pseudomonadota</taxon>
        <taxon>Alphaproteobacteria</taxon>
        <taxon>Caulobacterales</taxon>
        <taxon>Caulobacteraceae</taxon>
        <taxon>Brevundimonas</taxon>
    </lineage>
</organism>
<feature type="region of interest" description="Disordered" evidence="1">
    <location>
        <begin position="114"/>
        <end position="148"/>
    </location>
</feature>
<dbReference type="KEGG" id="bgoe:IFJ75_10925"/>
<feature type="compositionally biased region" description="Acidic residues" evidence="1">
    <location>
        <begin position="46"/>
        <end position="62"/>
    </location>
</feature>
<name>A0A975BYF9_9CAUL</name>
<evidence type="ECO:0000313" key="2">
    <source>
        <dbReference type="EMBL" id="QTC89818.1"/>
    </source>
</evidence>
<evidence type="ECO:0000313" key="3">
    <source>
        <dbReference type="Proteomes" id="UP000663918"/>
    </source>
</evidence>
<accession>A0A975BYF9</accession>
<keyword evidence="3" id="KW-1185">Reference proteome</keyword>
<sequence length="148" mass="16156">MPDLDDGRDDQDQSETFDETHLDDEGDGEFLLDEADGVLDVTQAEGDADEDDFDEDDQDLDDELGASGIEAEADAILGGDRERLNQIDAESDGLRGEDEVELVYSGLMENERGAQASAAHWEAKTLSDDDIDDLGYGPDGAEQQEQIR</sequence>
<feature type="region of interest" description="Disordered" evidence="1">
    <location>
        <begin position="1"/>
        <end position="28"/>
    </location>
</feature>
<protein>
    <submittedName>
        <fullName evidence="2">Uncharacterized protein</fullName>
    </submittedName>
</protein>
<dbReference type="EMBL" id="CP062222">
    <property type="protein sequence ID" value="QTC89818.1"/>
    <property type="molecule type" value="Genomic_DNA"/>
</dbReference>
<reference evidence="2" key="1">
    <citation type="submission" date="2020-09" db="EMBL/GenBank/DDBJ databases">
        <title>Brevundimonas sp. LVF2 isolated from a puddle in Goettingen, Germany.</title>
        <authorList>
            <person name="Friedrich I."/>
            <person name="Klassen A."/>
            <person name="Hannes N."/>
            <person name="Schneider D."/>
            <person name="Hertel R."/>
            <person name="Daniel R."/>
        </authorList>
    </citation>
    <scope>NUCLEOTIDE SEQUENCE</scope>
    <source>
        <strain evidence="2">LVF2</strain>
    </source>
</reference>
<dbReference type="AlphaFoldDB" id="A0A975BYF9"/>
<dbReference type="RefSeq" id="WP_207868105.1">
    <property type="nucleotide sequence ID" value="NZ_CP062222.1"/>
</dbReference>
<gene>
    <name evidence="2" type="ORF">IFJ75_10925</name>
</gene>
<proteinExistence type="predicted"/>